<evidence type="ECO:0000313" key="2">
    <source>
        <dbReference type="EMBL" id="MDG3494887.1"/>
    </source>
</evidence>
<proteinExistence type="predicted"/>
<keyword evidence="3" id="KW-1185">Reference proteome</keyword>
<dbReference type="RefSeq" id="WP_009626990.1">
    <property type="nucleotide sequence ID" value="NZ_VBTY01000069.1"/>
</dbReference>
<sequence length="203" mass="22948">MIDINTIELALKYAPEFDLAIAKTVPSLAKRNYLVGSCLAILLGLFAAFFMPSEIANMLGGGITVMGIGMAIYSIQSQIDDSIEAQEERVKLKITKSIRRAKVTVNNEHKNLTSAAHTWHRFSFDNGNTTNHTIAFNSYVTKITNRPDCLNVDFRTEQILYRTEVYAEFYSTKSGELKSRQRQHKVADRVKFTIALPNHWSLD</sequence>
<protein>
    <submittedName>
        <fullName evidence="2">Uncharacterized protein</fullName>
    </submittedName>
</protein>
<keyword evidence="1" id="KW-1133">Transmembrane helix</keyword>
<evidence type="ECO:0000313" key="3">
    <source>
        <dbReference type="Proteomes" id="UP001152872"/>
    </source>
</evidence>
<dbReference type="AlphaFoldDB" id="A0A9X4M963"/>
<evidence type="ECO:0000256" key="1">
    <source>
        <dbReference type="SAM" id="Phobius"/>
    </source>
</evidence>
<comment type="caution">
    <text evidence="2">The sequence shown here is derived from an EMBL/GenBank/DDBJ whole genome shotgun (WGS) entry which is preliminary data.</text>
</comment>
<dbReference type="Proteomes" id="UP001152872">
    <property type="component" value="Unassembled WGS sequence"/>
</dbReference>
<keyword evidence="1" id="KW-0812">Transmembrane</keyword>
<feature type="transmembrane region" description="Helical" evidence="1">
    <location>
        <begin position="58"/>
        <end position="75"/>
    </location>
</feature>
<feature type="transmembrane region" description="Helical" evidence="1">
    <location>
        <begin position="33"/>
        <end position="52"/>
    </location>
</feature>
<accession>A0A9X4M963</accession>
<reference evidence="2" key="1">
    <citation type="submission" date="2019-05" db="EMBL/GenBank/DDBJ databases">
        <title>Whole genome sequencing of Pseudanabaena catenata USMAC16.</title>
        <authorList>
            <person name="Khan Z."/>
            <person name="Omar W.M."/>
            <person name="Convey P."/>
            <person name="Merican F."/>
            <person name="Najimudin N."/>
        </authorList>
    </citation>
    <scope>NUCLEOTIDE SEQUENCE</scope>
    <source>
        <strain evidence="2">USMAC16</strain>
    </source>
</reference>
<organism evidence="2 3">
    <name type="scientific">Pseudanabaena catenata USMAC16</name>
    <dbReference type="NCBI Taxonomy" id="1855837"/>
    <lineage>
        <taxon>Bacteria</taxon>
        <taxon>Bacillati</taxon>
        <taxon>Cyanobacteriota</taxon>
        <taxon>Cyanophyceae</taxon>
        <taxon>Pseudanabaenales</taxon>
        <taxon>Pseudanabaenaceae</taxon>
        <taxon>Pseudanabaena</taxon>
    </lineage>
</organism>
<keyword evidence="1" id="KW-0472">Membrane</keyword>
<dbReference type="EMBL" id="VBTY01000069">
    <property type="protein sequence ID" value="MDG3494887.1"/>
    <property type="molecule type" value="Genomic_DNA"/>
</dbReference>
<gene>
    <name evidence="2" type="ORF">FEV09_09995</name>
</gene>
<name>A0A9X4M963_9CYAN</name>